<sequence length="82" mass="8529">MSGKAPTTCEITLSPSSKPALKAAISTTPAPSAARRCRSPPDALGNYEIRYDHPTDPATAARSADRLASVKPVSAPDKLPAR</sequence>
<dbReference type="AlphaFoldDB" id="A0A3S0QR85"/>
<name>A0A3S0QR85_9GAMM</name>
<feature type="region of interest" description="Disordered" evidence="1">
    <location>
        <begin position="1"/>
        <end position="82"/>
    </location>
</feature>
<evidence type="ECO:0000256" key="1">
    <source>
        <dbReference type="SAM" id="MobiDB-lite"/>
    </source>
</evidence>
<gene>
    <name evidence="2" type="ORF">DSL92_08735</name>
</gene>
<proteinExistence type="predicted"/>
<protein>
    <submittedName>
        <fullName evidence="2">Uncharacterized protein</fullName>
    </submittedName>
</protein>
<organism evidence="2">
    <name type="scientific">Billgrantia gudaonensis</name>
    <dbReference type="NCBI Taxonomy" id="376427"/>
    <lineage>
        <taxon>Bacteria</taxon>
        <taxon>Pseudomonadati</taxon>
        <taxon>Pseudomonadota</taxon>
        <taxon>Gammaproteobacteria</taxon>
        <taxon>Oceanospirillales</taxon>
        <taxon>Halomonadaceae</taxon>
        <taxon>Billgrantia</taxon>
    </lineage>
</organism>
<accession>A0A3S0QR85</accession>
<evidence type="ECO:0000313" key="2">
    <source>
        <dbReference type="EMBL" id="RUA21933.1"/>
    </source>
</evidence>
<feature type="compositionally biased region" description="Low complexity" evidence="1">
    <location>
        <begin position="23"/>
        <end position="34"/>
    </location>
</feature>
<reference evidence="2" key="1">
    <citation type="submission" date="2018-12" db="EMBL/GenBank/DDBJ databases">
        <authorList>
            <person name="Jadhav K."/>
            <person name="Kushwaha B."/>
            <person name="Jadhav I."/>
        </authorList>
    </citation>
    <scope>NUCLEOTIDE SEQUENCE [LARGE SCALE GENOMIC DNA]</scope>
    <source>
        <strain evidence="2">SBS 10</strain>
    </source>
</reference>
<comment type="caution">
    <text evidence="2">The sequence shown here is derived from an EMBL/GenBank/DDBJ whole genome shotgun (WGS) entry which is preliminary data.</text>
</comment>
<dbReference type="EMBL" id="RXHI01000029">
    <property type="protein sequence ID" value="RUA21933.1"/>
    <property type="molecule type" value="Genomic_DNA"/>
</dbReference>